<dbReference type="AlphaFoldDB" id="A0A840XZP0"/>
<comment type="caution">
    <text evidence="3">The sequence shown here is derived from an EMBL/GenBank/DDBJ whole genome shotgun (WGS) entry which is preliminary data.</text>
</comment>
<reference evidence="3 4" key="1">
    <citation type="submission" date="2020-08" db="EMBL/GenBank/DDBJ databases">
        <title>Genomic Encyclopedia of Type Strains, Phase IV (KMG-IV): sequencing the most valuable type-strain genomes for metagenomic binning, comparative biology and taxonomic classification.</title>
        <authorList>
            <person name="Goeker M."/>
        </authorList>
    </citation>
    <scope>NUCLEOTIDE SEQUENCE [LARGE SCALE GENOMIC DNA]</scope>
    <source>
        <strain evidence="3 4">DSM 25895</strain>
    </source>
</reference>
<dbReference type="InterPro" id="IPR002347">
    <property type="entry name" value="SDR_fam"/>
</dbReference>
<keyword evidence="2" id="KW-0560">Oxidoreductase</keyword>
<protein>
    <submittedName>
        <fullName evidence="3">NAD(P)-dependent dehydrogenase (Short-subunit alcohol dehydrogenase family)</fullName>
    </submittedName>
</protein>
<keyword evidence="4" id="KW-1185">Reference proteome</keyword>
<dbReference type="InterPro" id="IPR036291">
    <property type="entry name" value="NAD(P)-bd_dom_sf"/>
</dbReference>
<evidence type="ECO:0000313" key="4">
    <source>
        <dbReference type="Proteomes" id="UP000562254"/>
    </source>
</evidence>
<evidence type="ECO:0000256" key="2">
    <source>
        <dbReference type="ARBA" id="ARBA00023002"/>
    </source>
</evidence>
<dbReference type="SUPFAM" id="SSF51735">
    <property type="entry name" value="NAD(P)-binding Rossmann-fold domains"/>
    <property type="match status" value="1"/>
</dbReference>
<evidence type="ECO:0000256" key="1">
    <source>
        <dbReference type="ARBA" id="ARBA00006484"/>
    </source>
</evidence>
<dbReference type="PANTHER" id="PTHR43639">
    <property type="entry name" value="OXIDOREDUCTASE, SHORT-CHAIN DEHYDROGENASE/REDUCTASE FAMILY (AFU_ORTHOLOGUE AFUA_5G02870)"/>
    <property type="match status" value="1"/>
</dbReference>
<gene>
    <name evidence="3" type="ORF">FHS88_001376</name>
</gene>
<name>A0A840XZP0_9PROT</name>
<dbReference type="RefSeq" id="WP_184482811.1">
    <property type="nucleotide sequence ID" value="NZ_JAAEDJ010000254.1"/>
</dbReference>
<proteinExistence type="inferred from homology"/>
<evidence type="ECO:0000313" key="3">
    <source>
        <dbReference type="EMBL" id="MBB5689251.1"/>
    </source>
</evidence>
<accession>A0A840XZP0</accession>
<dbReference type="Pfam" id="PF13561">
    <property type="entry name" value="adh_short_C2"/>
    <property type="match status" value="1"/>
</dbReference>
<dbReference type="Proteomes" id="UP000562254">
    <property type="component" value="Unassembled WGS sequence"/>
</dbReference>
<dbReference type="PANTHER" id="PTHR43639:SF1">
    <property type="entry name" value="SHORT-CHAIN DEHYDROGENASE_REDUCTASE FAMILY PROTEIN"/>
    <property type="match status" value="1"/>
</dbReference>
<dbReference type="EMBL" id="JACIJE010000003">
    <property type="protein sequence ID" value="MBB5689251.1"/>
    <property type="molecule type" value="Genomic_DNA"/>
</dbReference>
<comment type="similarity">
    <text evidence="1">Belongs to the short-chain dehydrogenases/reductases (SDR) family.</text>
</comment>
<dbReference type="PRINTS" id="PR00081">
    <property type="entry name" value="GDHRDH"/>
</dbReference>
<dbReference type="PROSITE" id="PS51257">
    <property type="entry name" value="PROKAR_LIPOPROTEIN"/>
    <property type="match status" value="1"/>
</dbReference>
<dbReference type="GO" id="GO:0016491">
    <property type="term" value="F:oxidoreductase activity"/>
    <property type="evidence" value="ECO:0007669"/>
    <property type="project" value="UniProtKB-KW"/>
</dbReference>
<sequence>MAERRVLVTGAASGIGAACCRALAGPDAAIVVHTRGNREGAARTAEAVRAKGGEAFEIFCDLAEPGAPERAVQEAAGLLGGLDVVVSNAGFADRTPVASLTDAAFARSHDAIALAFLRLAREAGPILREGRDPRLIAVSSFVAHLFRNDATIFPASAAAKAAVEALVKALALEWAPAVTVNAVAPGYTQKDPGAHAALDPAQWEAITARIPMRRLGRPEDVAAAVAFLASPGAGYVTGQVIHVSGGVVV</sequence>
<organism evidence="3 4">
    <name type="scientific">Neoroseomonas alkaliterrae</name>
    <dbReference type="NCBI Taxonomy" id="1452450"/>
    <lineage>
        <taxon>Bacteria</taxon>
        <taxon>Pseudomonadati</taxon>
        <taxon>Pseudomonadota</taxon>
        <taxon>Alphaproteobacteria</taxon>
        <taxon>Acetobacterales</taxon>
        <taxon>Acetobacteraceae</taxon>
        <taxon>Neoroseomonas</taxon>
    </lineage>
</organism>
<dbReference type="Gene3D" id="3.40.50.720">
    <property type="entry name" value="NAD(P)-binding Rossmann-like Domain"/>
    <property type="match status" value="1"/>
</dbReference>